<dbReference type="PRINTS" id="PR00926">
    <property type="entry name" value="MITOCARRIER"/>
</dbReference>
<comment type="similarity">
    <text evidence="9">Belongs to the mitochondrial carrier (TC 2.A.29) family.</text>
</comment>
<protein>
    <submittedName>
        <fullName evidence="10">Mitochondrial carrier</fullName>
    </submittedName>
</protein>
<keyword evidence="5" id="KW-1133">Transmembrane helix</keyword>
<name>A0A165KD26_EXIGL</name>
<proteinExistence type="inferred from homology"/>
<keyword evidence="7 8" id="KW-0472">Membrane</keyword>
<organism evidence="10 11">
    <name type="scientific">Exidia glandulosa HHB12029</name>
    <dbReference type="NCBI Taxonomy" id="1314781"/>
    <lineage>
        <taxon>Eukaryota</taxon>
        <taxon>Fungi</taxon>
        <taxon>Dikarya</taxon>
        <taxon>Basidiomycota</taxon>
        <taxon>Agaricomycotina</taxon>
        <taxon>Agaricomycetes</taxon>
        <taxon>Auriculariales</taxon>
        <taxon>Exidiaceae</taxon>
        <taxon>Exidia</taxon>
    </lineage>
</organism>
<evidence type="ECO:0000256" key="8">
    <source>
        <dbReference type="PROSITE-ProRule" id="PRU00282"/>
    </source>
</evidence>
<sequence length="278" mass="30343">MSDKGPKVSRSLATGLVSGLASTLALQPFDFLKTQMQQAEAPPSIRAVVSRYGIWSLWRGTVPTLWRNVPGIALYFTALARLRPALAQVPALQNGGRLSSFGDALAGATTRVGVGFVLNPLAVLKARVESQRHAYPSLLQGLQSLAREGRQGVFRGAGVSALRDAPYAGVYMASYQRLKLLGRQTRLLADSHTAVNTLAAATAAAFAGIVTHPFDVVKTRIQVRNEVHYRTIRSTAMHIWETRGIRGFYDGLSLRFGRKMAGSTIAWVVYEAIIERWH</sequence>
<evidence type="ECO:0000256" key="9">
    <source>
        <dbReference type="RuleBase" id="RU000488"/>
    </source>
</evidence>
<evidence type="ECO:0000256" key="7">
    <source>
        <dbReference type="ARBA" id="ARBA00023136"/>
    </source>
</evidence>
<evidence type="ECO:0000256" key="6">
    <source>
        <dbReference type="ARBA" id="ARBA00023128"/>
    </source>
</evidence>
<dbReference type="Pfam" id="PF00153">
    <property type="entry name" value="Mito_carr"/>
    <property type="match status" value="3"/>
</dbReference>
<keyword evidence="11" id="KW-1185">Reference proteome</keyword>
<dbReference type="GO" id="GO:0015187">
    <property type="term" value="F:glycine transmembrane transporter activity"/>
    <property type="evidence" value="ECO:0007669"/>
    <property type="project" value="TreeGrafter"/>
</dbReference>
<dbReference type="Gene3D" id="1.50.40.10">
    <property type="entry name" value="Mitochondrial carrier domain"/>
    <property type="match status" value="1"/>
</dbReference>
<reference evidence="10 11" key="1">
    <citation type="journal article" date="2016" name="Mol. Biol. Evol.">
        <title>Comparative Genomics of Early-Diverging Mushroom-Forming Fungi Provides Insights into the Origins of Lignocellulose Decay Capabilities.</title>
        <authorList>
            <person name="Nagy L.G."/>
            <person name="Riley R."/>
            <person name="Tritt A."/>
            <person name="Adam C."/>
            <person name="Daum C."/>
            <person name="Floudas D."/>
            <person name="Sun H."/>
            <person name="Yadav J.S."/>
            <person name="Pangilinan J."/>
            <person name="Larsson K.H."/>
            <person name="Matsuura K."/>
            <person name="Barry K."/>
            <person name="Labutti K."/>
            <person name="Kuo R."/>
            <person name="Ohm R.A."/>
            <person name="Bhattacharya S.S."/>
            <person name="Shirouzu T."/>
            <person name="Yoshinaga Y."/>
            <person name="Martin F.M."/>
            <person name="Grigoriev I.V."/>
            <person name="Hibbett D.S."/>
        </authorList>
    </citation>
    <scope>NUCLEOTIDE SEQUENCE [LARGE SCALE GENOMIC DNA]</scope>
    <source>
        <strain evidence="10 11">HHB12029</strain>
    </source>
</reference>
<evidence type="ECO:0000313" key="11">
    <source>
        <dbReference type="Proteomes" id="UP000077266"/>
    </source>
</evidence>
<evidence type="ECO:0000256" key="3">
    <source>
        <dbReference type="ARBA" id="ARBA00022692"/>
    </source>
</evidence>
<dbReference type="GO" id="GO:1904983">
    <property type="term" value="P:glycine import into mitochondrion"/>
    <property type="evidence" value="ECO:0007669"/>
    <property type="project" value="TreeGrafter"/>
</dbReference>
<dbReference type="InParanoid" id="A0A165KD26"/>
<feature type="repeat" description="Solcar" evidence="8">
    <location>
        <begin position="6"/>
        <end position="85"/>
    </location>
</feature>
<dbReference type="GO" id="GO:0031966">
    <property type="term" value="C:mitochondrial membrane"/>
    <property type="evidence" value="ECO:0007669"/>
    <property type="project" value="UniProtKB-SubCell"/>
</dbReference>
<dbReference type="InterPro" id="IPR018108">
    <property type="entry name" value="MCP_transmembrane"/>
</dbReference>
<accession>A0A165KD26</accession>
<keyword evidence="6" id="KW-0496">Mitochondrion</keyword>
<comment type="subcellular location">
    <subcellularLocation>
        <location evidence="1">Mitochondrion membrane</location>
        <topology evidence="1">Multi-pass membrane protein</topology>
    </subcellularLocation>
</comment>
<evidence type="ECO:0000256" key="2">
    <source>
        <dbReference type="ARBA" id="ARBA00022448"/>
    </source>
</evidence>
<gene>
    <name evidence="10" type="ORF">EXIGLDRAFT_671302</name>
</gene>
<dbReference type="Proteomes" id="UP000077266">
    <property type="component" value="Unassembled WGS sequence"/>
</dbReference>
<evidence type="ECO:0000256" key="1">
    <source>
        <dbReference type="ARBA" id="ARBA00004225"/>
    </source>
</evidence>
<evidence type="ECO:0000256" key="5">
    <source>
        <dbReference type="ARBA" id="ARBA00022989"/>
    </source>
</evidence>
<feature type="repeat" description="Solcar" evidence="8">
    <location>
        <begin position="191"/>
        <end position="276"/>
    </location>
</feature>
<dbReference type="InterPro" id="IPR023395">
    <property type="entry name" value="MCP_dom_sf"/>
</dbReference>
<feature type="repeat" description="Solcar" evidence="8">
    <location>
        <begin position="94"/>
        <end position="181"/>
    </location>
</feature>
<dbReference type="PANTHER" id="PTHR46181">
    <property type="entry name" value="MITOCHONDRIAL GLYCINE TRANSPORTER"/>
    <property type="match status" value="1"/>
</dbReference>
<evidence type="ECO:0000256" key="4">
    <source>
        <dbReference type="ARBA" id="ARBA00022737"/>
    </source>
</evidence>
<dbReference type="AlphaFoldDB" id="A0A165KD26"/>
<dbReference type="EMBL" id="KV425946">
    <property type="protein sequence ID" value="KZV96154.1"/>
    <property type="molecule type" value="Genomic_DNA"/>
</dbReference>
<dbReference type="FunCoup" id="A0A165KD26">
    <property type="interactions" value="191"/>
</dbReference>
<keyword evidence="3 8" id="KW-0812">Transmembrane</keyword>
<dbReference type="PANTHER" id="PTHR46181:SF3">
    <property type="entry name" value="MITOCHONDRIAL GLYCINE TRANSPORTER"/>
    <property type="match status" value="1"/>
</dbReference>
<evidence type="ECO:0000313" key="10">
    <source>
        <dbReference type="EMBL" id="KZV96154.1"/>
    </source>
</evidence>
<dbReference type="OrthoDB" id="1924968at2759"/>
<dbReference type="PROSITE" id="PS50920">
    <property type="entry name" value="SOLCAR"/>
    <property type="match status" value="3"/>
</dbReference>
<keyword evidence="2 9" id="KW-0813">Transport</keyword>
<keyword evidence="4" id="KW-0677">Repeat</keyword>
<dbReference type="InterPro" id="IPR002067">
    <property type="entry name" value="MCP"/>
</dbReference>
<dbReference type="STRING" id="1314781.A0A165KD26"/>
<dbReference type="SUPFAM" id="SSF103506">
    <property type="entry name" value="Mitochondrial carrier"/>
    <property type="match status" value="1"/>
</dbReference>